<dbReference type="EMBL" id="LBZM01000020">
    <property type="protein sequence ID" value="KKR71736.1"/>
    <property type="molecule type" value="Genomic_DNA"/>
</dbReference>
<name>A0A0G0TAB5_9BACT</name>
<keyword evidence="5 9" id="KW-0285">Flavoprotein</keyword>
<evidence type="ECO:0000256" key="8">
    <source>
        <dbReference type="ARBA" id="ARBA00023002"/>
    </source>
</evidence>
<dbReference type="GO" id="GO:0006207">
    <property type="term" value="P:'de novo' pyrimidine nucleobase biosynthetic process"/>
    <property type="evidence" value="ECO:0007669"/>
    <property type="project" value="InterPro"/>
</dbReference>
<comment type="similarity">
    <text evidence="3 9">Belongs to the dihydroorotate dehydrogenase family. Type 1 subfamily.</text>
</comment>
<dbReference type="HAMAP" id="MF_00224">
    <property type="entry name" value="DHO_dh_type1"/>
    <property type="match status" value="1"/>
</dbReference>
<dbReference type="InterPro" id="IPR049622">
    <property type="entry name" value="Dihydroorotate_DH_I"/>
</dbReference>
<keyword evidence="4 9" id="KW-0963">Cytoplasm</keyword>
<dbReference type="NCBIfam" id="TIGR01037">
    <property type="entry name" value="pyrD_sub1_fam"/>
    <property type="match status" value="1"/>
</dbReference>
<keyword evidence="8 9" id="KW-0560">Oxidoreductase</keyword>
<dbReference type="Proteomes" id="UP000034664">
    <property type="component" value="Unassembled WGS sequence"/>
</dbReference>
<gene>
    <name evidence="9" type="primary">pyrD</name>
    <name evidence="11" type="ORF">UU14_C0020G0009</name>
</gene>
<proteinExistence type="inferred from homology"/>
<dbReference type="GO" id="GO:0004152">
    <property type="term" value="F:dihydroorotate dehydrogenase activity"/>
    <property type="evidence" value="ECO:0007669"/>
    <property type="project" value="UniProtKB-UniRule"/>
</dbReference>
<comment type="subcellular location">
    <subcellularLocation>
        <location evidence="1 9">Cytoplasm</location>
    </subcellularLocation>
</comment>
<dbReference type="PROSITE" id="PS00912">
    <property type="entry name" value="DHODEHASE_2"/>
    <property type="match status" value="1"/>
</dbReference>
<dbReference type="PIRSF" id="PIRSF000164">
    <property type="entry name" value="DHO_oxidase"/>
    <property type="match status" value="1"/>
</dbReference>
<feature type="active site" description="Nucleophile" evidence="9">
    <location>
        <position position="129"/>
    </location>
</feature>
<comment type="catalytic activity">
    <reaction evidence="9">
        <text>(S)-dihydroorotate + A = orotate + AH2</text>
        <dbReference type="Rhea" id="RHEA:18073"/>
        <dbReference type="ChEBI" id="CHEBI:13193"/>
        <dbReference type="ChEBI" id="CHEBI:17499"/>
        <dbReference type="ChEBI" id="CHEBI:30839"/>
        <dbReference type="ChEBI" id="CHEBI:30864"/>
    </reaction>
</comment>
<protein>
    <recommendedName>
        <fullName evidence="9">Dihydroorotate dehydrogenase</fullName>
        <shortName evidence="9">DHOD</shortName>
        <shortName evidence="9">DHODase</shortName>
        <shortName evidence="9">DHOdehase</shortName>
        <ecNumber evidence="9">1.3.-.-</ecNumber>
    </recommendedName>
</protein>
<reference evidence="11 12" key="1">
    <citation type="journal article" date="2015" name="Nature">
        <title>rRNA introns, odd ribosomes, and small enigmatic genomes across a large radiation of phyla.</title>
        <authorList>
            <person name="Brown C.T."/>
            <person name="Hug L.A."/>
            <person name="Thomas B.C."/>
            <person name="Sharon I."/>
            <person name="Castelle C.J."/>
            <person name="Singh A."/>
            <person name="Wilkins M.J."/>
            <person name="Williams K.H."/>
            <person name="Banfield J.F."/>
        </authorList>
    </citation>
    <scope>NUCLEOTIDE SEQUENCE [LARGE SCALE GENOMIC DNA]</scope>
</reference>
<feature type="binding site" evidence="9">
    <location>
        <begin position="268"/>
        <end position="269"/>
    </location>
    <ligand>
        <name>FMN</name>
        <dbReference type="ChEBI" id="CHEBI:58210"/>
    </ligand>
</feature>
<keyword evidence="7 9" id="KW-0665">Pyrimidine biosynthesis</keyword>
<comment type="caution">
    <text evidence="11">The sequence shown here is derived from an EMBL/GenBank/DDBJ whole genome shotgun (WGS) entry which is preliminary data.</text>
</comment>
<dbReference type="PANTHER" id="PTHR48109:SF1">
    <property type="entry name" value="DIHYDROOROTATE DEHYDROGENASE (FUMARATE)"/>
    <property type="match status" value="1"/>
</dbReference>
<feature type="binding site" evidence="9">
    <location>
        <begin position="69"/>
        <end position="73"/>
    </location>
    <ligand>
        <name>substrate</name>
    </ligand>
</feature>
<feature type="binding site" evidence="9">
    <location>
        <begin position="194"/>
        <end position="195"/>
    </location>
    <ligand>
        <name>substrate</name>
    </ligand>
</feature>
<sequence length="307" mass="32836">MKNKLATRFLNVTFPNPLILPSGIIQEIKDHKRAEEQGIGGITTKSLTPKPREGNPLPRVCKYEHGFLNSVGLRNPGPKKGPDQIEELIKKVKVPVIVSIFATSTADFKMLARAVMPVSTPLIELNLSCPNTINDLGQPMGIGPDSAAAAVKAVRKAVGKKKKLIAKLTPNVFNISEVAKAVEDAGADAISAINTVGPGMIINIKTKKPVLGNKEGGVSGAGIKPVAIRCVYDIYESVRIPIIGMGGVSTWEDAVEMMMAGATLVGVGSAVYFNKTVYEDIKKGLVEYMQREKLESLKEIVGVTHAL</sequence>
<evidence type="ECO:0000256" key="2">
    <source>
        <dbReference type="ARBA" id="ARBA00004725"/>
    </source>
</evidence>
<evidence type="ECO:0000256" key="3">
    <source>
        <dbReference type="ARBA" id="ARBA00008008"/>
    </source>
</evidence>
<dbReference type="Pfam" id="PF01180">
    <property type="entry name" value="DHO_dh"/>
    <property type="match status" value="1"/>
</dbReference>
<comment type="cofactor">
    <cofactor evidence="9">
        <name>FMN</name>
        <dbReference type="ChEBI" id="CHEBI:58210"/>
    </cofactor>
    <text evidence="9">Binds 1 FMN per subunit.</text>
</comment>
<dbReference type="NCBIfam" id="NF005574">
    <property type="entry name" value="PRK07259.1"/>
    <property type="match status" value="1"/>
</dbReference>
<evidence type="ECO:0000256" key="6">
    <source>
        <dbReference type="ARBA" id="ARBA00022643"/>
    </source>
</evidence>
<feature type="binding site" evidence="9">
    <location>
        <position position="167"/>
    </location>
    <ligand>
        <name>FMN</name>
        <dbReference type="ChEBI" id="CHEBI:58210"/>
    </ligand>
</feature>
<feature type="binding site" evidence="9">
    <location>
        <begin position="45"/>
        <end position="46"/>
    </location>
    <ligand>
        <name>FMN</name>
        <dbReference type="ChEBI" id="CHEBI:58210"/>
    </ligand>
</feature>
<evidence type="ECO:0000313" key="12">
    <source>
        <dbReference type="Proteomes" id="UP000034664"/>
    </source>
</evidence>
<dbReference type="PROSITE" id="PS00911">
    <property type="entry name" value="DHODEHASE_1"/>
    <property type="match status" value="1"/>
</dbReference>
<comment type="function">
    <text evidence="9">Catalyzes the conversion of dihydroorotate to orotate.</text>
</comment>
<dbReference type="AlphaFoldDB" id="A0A0G0TAB5"/>
<dbReference type="InterPro" id="IPR012135">
    <property type="entry name" value="Dihydroorotate_DH_1_2"/>
</dbReference>
<dbReference type="InterPro" id="IPR024920">
    <property type="entry name" value="Dihydroorotate_DH_1"/>
</dbReference>
<dbReference type="InterPro" id="IPR013785">
    <property type="entry name" value="Aldolase_TIM"/>
</dbReference>
<dbReference type="InterPro" id="IPR050074">
    <property type="entry name" value="DHO_dehydrogenase"/>
</dbReference>
<dbReference type="UniPathway" id="UPA00070"/>
<dbReference type="SUPFAM" id="SSF51395">
    <property type="entry name" value="FMN-linked oxidoreductases"/>
    <property type="match status" value="1"/>
</dbReference>
<feature type="binding site" evidence="9">
    <location>
        <position position="193"/>
    </location>
    <ligand>
        <name>FMN</name>
        <dbReference type="ChEBI" id="CHEBI:58210"/>
    </ligand>
</feature>
<feature type="binding site" evidence="9">
    <location>
        <position position="126"/>
    </location>
    <ligand>
        <name>FMN</name>
        <dbReference type="ChEBI" id="CHEBI:58210"/>
    </ligand>
</feature>
<evidence type="ECO:0000256" key="7">
    <source>
        <dbReference type="ARBA" id="ARBA00022975"/>
    </source>
</evidence>
<dbReference type="GO" id="GO:0005737">
    <property type="term" value="C:cytoplasm"/>
    <property type="evidence" value="ECO:0007669"/>
    <property type="project" value="UniProtKB-SubCell"/>
</dbReference>
<feature type="binding site" evidence="9">
    <location>
        <position position="45"/>
    </location>
    <ligand>
        <name>substrate</name>
    </ligand>
</feature>
<dbReference type="GO" id="GO:0044205">
    <property type="term" value="P:'de novo' UMP biosynthetic process"/>
    <property type="evidence" value="ECO:0007669"/>
    <property type="project" value="UniProtKB-UniRule"/>
</dbReference>
<dbReference type="FunFam" id="3.20.20.70:FF:000027">
    <property type="entry name" value="Dihydropyrimidine dehydrogenase [NADP(+)]"/>
    <property type="match status" value="1"/>
</dbReference>
<evidence type="ECO:0000313" key="11">
    <source>
        <dbReference type="EMBL" id="KKR71736.1"/>
    </source>
</evidence>
<feature type="binding site" evidence="9">
    <location>
        <position position="22"/>
    </location>
    <ligand>
        <name>FMN</name>
        <dbReference type="ChEBI" id="CHEBI:58210"/>
    </ligand>
</feature>
<evidence type="ECO:0000256" key="4">
    <source>
        <dbReference type="ARBA" id="ARBA00022490"/>
    </source>
</evidence>
<dbReference type="PATRIC" id="fig|1618482.3.peg.772"/>
<dbReference type="InterPro" id="IPR005720">
    <property type="entry name" value="Dihydroorotate_DH_cat"/>
</dbReference>
<evidence type="ECO:0000256" key="9">
    <source>
        <dbReference type="HAMAP-Rule" id="MF_00224"/>
    </source>
</evidence>
<feature type="binding site" evidence="9">
    <location>
        <position position="220"/>
    </location>
    <ligand>
        <name>FMN</name>
        <dbReference type="ChEBI" id="CHEBI:58210"/>
    </ligand>
</feature>
<feature type="binding site" evidence="9">
    <location>
        <position position="126"/>
    </location>
    <ligand>
        <name>substrate</name>
    </ligand>
</feature>
<dbReference type="InterPro" id="IPR033888">
    <property type="entry name" value="DHOD_1B"/>
</dbReference>
<feature type="binding site" evidence="9">
    <location>
        <begin position="246"/>
        <end position="247"/>
    </location>
    <ligand>
        <name>FMN</name>
        <dbReference type="ChEBI" id="CHEBI:58210"/>
    </ligand>
</feature>
<feature type="domain" description="Dihydroorotate dehydrogenase catalytic" evidence="10">
    <location>
        <begin position="5"/>
        <end position="289"/>
    </location>
</feature>
<dbReference type="Gene3D" id="3.20.20.70">
    <property type="entry name" value="Aldolase class I"/>
    <property type="match status" value="1"/>
</dbReference>
<evidence type="ECO:0000256" key="5">
    <source>
        <dbReference type="ARBA" id="ARBA00022630"/>
    </source>
</evidence>
<comment type="pathway">
    <text evidence="2 9">Pyrimidine metabolism; UMP biosynthesis via de novo pathway.</text>
</comment>
<evidence type="ECO:0000259" key="10">
    <source>
        <dbReference type="Pfam" id="PF01180"/>
    </source>
</evidence>
<dbReference type="CDD" id="cd04740">
    <property type="entry name" value="DHOD_1B_like"/>
    <property type="match status" value="1"/>
</dbReference>
<dbReference type="PANTHER" id="PTHR48109">
    <property type="entry name" value="DIHYDROOROTATE DEHYDROGENASE (QUINONE), MITOCHONDRIAL-RELATED"/>
    <property type="match status" value="1"/>
</dbReference>
<dbReference type="InterPro" id="IPR001295">
    <property type="entry name" value="Dihydroorotate_DH_CS"/>
</dbReference>
<comment type="caution">
    <text evidence="9">Lacks conserved residue(s) required for the propagation of feature annotation.</text>
</comment>
<accession>A0A0G0TAB5</accession>
<keyword evidence="6 9" id="KW-0288">FMN</keyword>
<organism evidence="11 12">
    <name type="scientific">Candidatus Roizmanbacteria bacterium GW2011_GWB1_40_7</name>
    <dbReference type="NCBI Taxonomy" id="1618482"/>
    <lineage>
        <taxon>Bacteria</taxon>
        <taxon>Candidatus Roizmaniibacteriota</taxon>
    </lineage>
</organism>
<evidence type="ECO:0000256" key="1">
    <source>
        <dbReference type="ARBA" id="ARBA00004496"/>
    </source>
</evidence>
<dbReference type="EC" id="1.3.-.-" evidence="9"/>